<sequence length="793" mass="85412">MTDSSSATAKRPASPSPLSDNTAKRAREASSASPTKSDTKKEKMDESSTRESGSGSEPGPSTGATISAPPTSIPATPAKPSEPPAQQISMRALIVTQDASVIIGRAGAHVNEIREKSGARVTISESIPGNPERILNVFGALDAVSKAFGLIVRRINDEPFDVASVPGSRAVTIKFIIPNSRMGSVIGRGGSKIKEIQDASGARLNASEVMLPGSTERILSVSGVADAIHIAVYYIGTILLEYQERNPGPHSGIGTYRQQPQGMAAAQPSFTGVAPGAGGASAPGSQTQQIFIPNSLVGAIIGKAGSKINEIRAQSQCQIRVTEPGTAPGPGQPVNPDERLVTITGQPVNINIAVQMLYHRLEAEKAKAAGMGGGQPAVATVNVNEIPCAKRASQPSASTGHGDLCELVKEAVFLFLFLPITLTLPRQSTMSKAPPLLPFHADVLTEVFFFLDRKSMARCARVNSAFYTLAVPQLYRSITIDLESDTETLVNYMRANREEIMAGTVSMADAPWVLVPTLVELAKPRLGIDLKSLVRHVDLDTHQISTCEGTGNILPSLSGLKSVRLTLHQSSILQDVQYYSLHPWDFAACCVLEEISIPKLVVRNVPLLYARASQNLAPKRALRDTEETVFSLFPDQAVVGTNMKFESASCGLSGILRAMPPSTKRLTLIFWTDPTNAEHGPGSVWKPSPRPLKDGEGSVIETSWVGRFFAQLGRFAKVYHTTFTIVNVGNVDPTAILEDGDEDHSTEHVQEVVEDFVRRSVGEDKVEFRQMRGYMRSREAEGVFDDEEFRLWM</sequence>
<dbReference type="RefSeq" id="XP_014177107.1">
    <property type="nucleotide sequence ID" value="XM_014321632.1"/>
</dbReference>
<dbReference type="Pfam" id="PF00013">
    <property type="entry name" value="KH_1"/>
    <property type="match status" value="3"/>
</dbReference>
<dbReference type="InterPro" id="IPR036047">
    <property type="entry name" value="F-box-like_dom_sf"/>
</dbReference>
<feature type="domain" description="K Homology" evidence="4">
    <location>
        <begin position="169"/>
        <end position="240"/>
    </location>
</feature>
<feature type="compositionally biased region" description="Low complexity" evidence="3">
    <location>
        <begin position="50"/>
        <end position="78"/>
    </location>
</feature>
<dbReference type="InterPro" id="IPR004088">
    <property type="entry name" value="KH_dom_type_1"/>
</dbReference>
<feature type="domain" description="K Homology" evidence="4">
    <location>
        <begin position="284"/>
        <end position="362"/>
    </location>
</feature>
<dbReference type="Gene3D" id="3.30.1370.10">
    <property type="entry name" value="K Homology domain, type 1"/>
    <property type="match status" value="3"/>
</dbReference>
<dbReference type="CDD" id="cd22456">
    <property type="entry name" value="KH-I_Rnc1_rpt2"/>
    <property type="match status" value="1"/>
</dbReference>
<dbReference type="VEuPathDB" id="FungiDB:A1Q1_06518"/>
<accession>J4U5A0</accession>
<feature type="domain" description="K Homology" evidence="4">
    <location>
        <begin position="86"/>
        <end position="156"/>
    </location>
</feature>
<dbReference type="InterPro" id="IPR036612">
    <property type="entry name" value="KH_dom_type_1_sf"/>
</dbReference>
<dbReference type="OrthoDB" id="442947at2759"/>
<dbReference type="SMART" id="SM00322">
    <property type="entry name" value="KH"/>
    <property type="match status" value="3"/>
</dbReference>
<dbReference type="InterPro" id="IPR004087">
    <property type="entry name" value="KH_dom"/>
</dbReference>
<keyword evidence="2" id="KW-0694">RNA-binding</keyword>
<feature type="region of interest" description="Disordered" evidence="3">
    <location>
        <begin position="1"/>
        <end position="85"/>
    </location>
</feature>
<reference evidence="5 6" key="1">
    <citation type="journal article" date="2012" name="Eukaryot. Cell">
        <title>Draft genome sequence of CBS 2479, the standard type strain of Trichosporon asahii.</title>
        <authorList>
            <person name="Yang R.Y."/>
            <person name="Li H.T."/>
            <person name="Zhu H."/>
            <person name="Zhou G.P."/>
            <person name="Wang M."/>
            <person name="Wang L."/>
        </authorList>
    </citation>
    <scope>NUCLEOTIDE SEQUENCE [LARGE SCALE GENOMIC DNA]</scope>
    <source>
        <strain evidence="6">ATCC 90039 / CBS 2479 / JCM 2466 / KCTC 7840 / NCYC 2677 / UAMH 7654</strain>
    </source>
</reference>
<dbReference type="GeneID" id="25990030"/>
<comment type="caution">
    <text evidence="5">The sequence shown here is derived from an EMBL/GenBank/DDBJ whole genome shotgun (WGS) entry which is preliminary data.</text>
</comment>
<dbReference type="EMBL" id="ALBS01000334">
    <property type="protein sequence ID" value="EJT45110.1"/>
    <property type="molecule type" value="Genomic_DNA"/>
</dbReference>
<evidence type="ECO:0000256" key="1">
    <source>
        <dbReference type="ARBA" id="ARBA00022737"/>
    </source>
</evidence>
<evidence type="ECO:0000256" key="3">
    <source>
        <dbReference type="SAM" id="MobiDB-lite"/>
    </source>
</evidence>
<feature type="compositionally biased region" description="Basic and acidic residues" evidence="3">
    <location>
        <begin position="37"/>
        <end position="49"/>
    </location>
</feature>
<dbReference type="PROSITE" id="PS50084">
    <property type="entry name" value="KH_TYPE_1"/>
    <property type="match status" value="3"/>
</dbReference>
<evidence type="ECO:0000313" key="6">
    <source>
        <dbReference type="Proteomes" id="UP000002748"/>
    </source>
</evidence>
<dbReference type="KEGG" id="tasa:A1Q1_06518"/>
<dbReference type="GO" id="GO:0003723">
    <property type="term" value="F:RNA binding"/>
    <property type="evidence" value="ECO:0007669"/>
    <property type="project" value="UniProtKB-UniRule"/>
</dbReference>
<evidence type="ECO:0000259" key="4">
    <source>
        <dbReference type="SMART" id="SM00322"/>
    </source>
</evidence>
<evidence type="ECO:0000313" key="5">
    <source>
        <dbReference type="EMBL" id="EJT45110.1"/>
    </source>
</evidence>
<dbReference type="SUPFAM" id="SSF54791">
    <property type="entry name" value="Eukaryotic type KH-domain (KH-domain type I)"/>
    <property type="match status" value="3"/>
</dbReference>
<name>J4U5A0_TRIAS</name>
<evidence type="ECO:0000256" key="2">
    <source>
        <dbReference type="PROSITE-ProRule" id="PRU00117"/>
    </source>
</evidence>
<organism evidence="5 6">
    <name type="scientific">Trichosporon asahii var. asahii (strain ATCC 90039 / CBS 2479 / JCM 2466 / KCTC 7840 / NBRC 103889/ NCYC 2677 / UAMH 7654)</name>
    <name type="common">Yeast</name>
    <dbReference type="NCBI Taxonomy" id="1186058"/>
    <lineage>
        <taxon>Eukaryota</taxon>
        <taxon>Fungi</taxon>
        <taxon>Dikarya</taxon>
        <taxon>Basidiomycota</taxon>
        <taxon>Agaricomycotina</taxon>
        <taxon>Tremellomycetes</taxon>
        <taxon>Trichosporonales</taxon>
        <taxon>Trichosporonaceae</taxon>
        <taxon>Trichosporon</taxon>
    </lineage>
</organism>
<dbReference type="AlphaFoldDB" id="J4U5A0"/>
<proteinExistence type="predicted"/>
<dbReference type="HOGENOM" id="CLU_354191_0_0_1"/>
<gene>
    <name evidence="5" type="ORF">A1Q1_06518</name>
</gene>
<dbReference type="PANTHER" id="PTHR10288">
    <property type="entry name" value="KH DOMAIN CONTAINING RNA BINDING PROTEIN"/>
    <property type="match status" value="1"/>
</dbReference>
<keyword evidence="1" id="KW-0677">Repeat</keyword>
<dbReference type="Proteomes" id="UP000002748">
    <property type="component" value="Unassembled WGS sequence"/>
</dbReference>
<protein>
    <submittedName>
        <fullName evidence="5">Telomere length regulating RNA binding protein, Pbp2p</fullName>
    </submittedName>
</protein>
<dbReference type="SUPFAM" id="SSF81383">
    <property type="entry name" value="F-box domain"/>
    <property type="match status" value="1"/>
</dbReference>